<gene>
    <name evidence="2" type="ORF">K8F61_02250</name>
</gene>
<protein>
    <submittedName>
        <fullName evidence="2">Alpha/beta hydrolase</fullName>
    </submittedName>
</protein>
<dbReference type="RefSeq" id="WP_231820553.1">
    <property type="nucleotide sequence ID" value="NZ_CP082781.1"/>
</dbReference>
<dbReference type="Gene3D" id="3.40.50.1820">
    <property type="entry name" value="alpha/beta hydrolase"/>
    <property type="match status" value="1"/>
</dbReference>
<evidence type="ECO:0000313" key="3">
    <source>
        <dbReference type="Proteomes" id="UP001199642"/>
    </source>
</evidence>
<dbReference type="InterPro" id="IPR000073">
    <property type="entry name" value="AB_hydrolase_1"/>
</dbReference>
<sequence>MLVHGGGSDAASVSWYRAMAPLAADREVWAVDLPGFGGSIDRTPVGGASSLAEVVAEVVAATCRRPPVVVGVSMGGDVVLTLGLDHSAGVRAVVAIAPGGLASRFRGRVAHAFAWWASRLPDAILLRLGRLANLFARSAVRAMVTEPDALPPEVVDEFVRLARHPRGALGYTRYNQASIGRDRMTNDLSGRIHELTLPTLFFHGAEDPLVDPQDSLRAAARMPHARAVIPPGCGHWAQLEAHDAFLAEMRVFLDELDRP</sequence>
<dbReference type="PANTHER" id="PTHR43689">
    <property type="entry name" value="HYDROLASE"/>
    <property type="match status" value="1"/>
</dbReference>
<accession>A0ABY3RUW6</accession>
<organism evidence="2 3">
    <name type="scientific">Microbacterium resistens</name>
    <dbReference type="NCBI Taxonomy" id="156977"/>
    <lineage>
        <taxon>Bacteria</taxon>
        <taxon>Bacillati</taxon>
        <taxon>Actinomycetota</taxon>
        <taxon>Actinomycetes</taxon>
        <taxon>Micrococcales</taxon>
        <taxon>Microbacteriaceae</taxon>
        <taxon>Microbacterium</taxon>
    </lineage>
</organism>
<keyword evidence="3" id="KW-1185">Reference proteome</keyword>
<dbReference type="GO" id="GO:0016787">
    <property type="term" value="F:hydrolase activity"/>
    <property type="evidence" value="ECO:0007669"/>
    <property type="project" value="UniProtKB-KW"/>
</dbReference>
<dbReference type="SUPFAM" id="SSF53474">
    <property type="entry name" value="alpha/beta-Hydrolases"/>
    <property type="match status" value="1"/>
</dbReference>
<proteinExistence type="predicted"/>
<keyword evidence="2" id="KW-0378">Hydrolase</keyword>
<reference evidence="2 3" key="1">
    <citation type="submission" date="2023-01" db="EMBL/GenBank/DDBJ databases">
        <title>Characterization of estradiol degrading bacteria Microbacterium sp. MZT7 and reveal degrading genes through genome analysis.</title>
        <authorList>
            <person name="Hao P."/>
            <person name="Gao Y."/>
        </authorList>
    </citation>
    <scope>NUCLEOTIDE SEQUENCE [LARGE SCALE GENOMIC DNA]</scope>
    <source>
        <strain evidence="2 3">MZT7</strain>
    </source>
</reference>
<dbReference type="PRINTS" id="PR00111">
    <property type="entry name" value="ABHYDROLASE"/>
</dbReference>
<evidence type="ECO:0000313" key="2">
    <source>
        <dbReference type="EMBL" id="UGS27055.1"/>
    </source>
</evidence>
<dbReference type="Pfam" id="PF00561">
    <property type="entry name" value="Abhydrolase_1"/>
    <property type="match status" value="1"/>
</dbReference>
<dbReference type="EMBL" id="CP082781">
    <property type="protein sequence ID" value="UGS27055.1"/>
    <property type="molecule type" value="Genomic_DNA"/>
</dbReference>
<name>A0ABY3RUW6_9MICO</name>
<dbReference type="PANTHER" id="PTHR43689:SF8">
    <property type="entry name" value="ALPHA_BETA-HYDROLASES SUPERFAMILY PROTEIN"/>
    <property type="match status" value="1"/>
</dbReference>
<dbReference type="InterPro" id="IPR029058">
    <property type="entry name" value="AB_hydrolase_fold"/>
</dbReference>
<evidence type="ECO:0000259" key="1">
    <source>
        <dbReference type="Pfam" id="PF00561"/>
    </source>
</evidence>
<dbReference type="Proteomes" id="UP001199642">
    <property type="component" value="Chromosome"/>
</dbReference>
<feature type="domain" description="AB hydrolase-1" evidence="1">
    <location>
        <begin position="2"/>
        <end position="240"/>
    </location>
</feature>